<organism evidence="8 9">
    <name type="scientific">Granulicatella balaenopterae</name>
    <dbReference type="NCBI Taxonomy" id="137733"/>
    <lineage>
        <taxon>Bacteria</taxon>
        <taxon>Bacillati</taxon>
        <taxon>Bacillota</taxon>
        <taxon>Bacilli</taxon>
        <taxon>Lactobacillales</taxon>
        <taxon>Carnobacteriaceae</taxon>
        <taxon>Granulicatella</taxon>
    </lineage>
</organism>
<dbReference type="GO" id="GO:0032300">
    <property type="term" value="C:mismatch repair complex"/>
    <property type="evidence" value="ECO:0007669"/>
    <property type="project" value="InterPro"/>
</dbReference>
<dbReference type="Gene3D" id="3.30.1540.20">
    <property type="entry name" value="MutL, C-terminal domain, dimerisation subdomain"/>
    <property type="match status" value="1"/>
</dbReference>
<dbReference type="SMART" id="SM00853">
    <property type="entry name" value="MutL_C"/>
    <property type="match status" value="1"/>
</dbReference>
<proteinExistence type="inferred from homology"/>
<dbReference type="InterPro" id="IPR042120">
    <property type="entry name" value="MutL_C_dimsub"/>
</dbReference>
<dbReference type="Gene3D" id="3.30.565.10">
    <property type="entry name" value="Histidine kinase-like ATPase, C-terminal domain"/>
    <property type="match status" value="1"/>
</dbReference>
<evidence type="ECO:0000256" key="5">
    <source>
        <dbReference type="SAM" id="MobiDB-lite"/>
    </source>
</evidence>
<comment type="similarity">
    <text evidence="1 4">Belongs to the DNA mismatch repair MutL/HexB family.</text>
</comment>
<dbReference type="PANTHER" id="PTHR10073">
    <property type="entry name" value="DNA MISMATCH REPAIR PROTEIN MLH, PMS, MUTL"/>
    <property type="match status" value="1"/>
</dbReference>
<dbReference type="NCBIfam" id="TIGR00585">
    <property type="entry name" value="mutl"/>
    <property type="match status" value="1"/>
</dbReference>
<evidence type="ECO:0000256" key="3">
    <source>
        <dbReference type="ARBA" id="ARBA00023204"/>
    </source>
</evidence>
<dbReference type="InterPro" id="IPR014762">
    <property type="entry name" value="DNA_mismatch_repair_CS"/>
</dbReference>
<dbReference type="STRING" id="137733.SAMN05421767_11210"/>
<dbReference type="EMBL" id="FOGF01000012">
    <property type="protein sequence ID" value="SEQ94926.1"/>
    <property type="molecule type" value="Genomic_DNA"/>
</dbReference>
<dbReference type="InterPro" id="IPR014721">
    <property type="entry name" value="Ribsml_uS5_D2-typ_fold_subgr"/>
</dbReference>
<evidence type="ECO:0000259" key="7">
    <source>
        <dbReference type="SMART" id="SM01340"/>
    </source>
</evidence>
<protein>
    <recommendedName>
        <fullName evidence="4">DNA mismatch repair protein MutL</fullName>
    </recommendedName>
</protein>
<keyword evidence="9" id="KW-1185">Reference proteome</keyword>
<sequence>MGKIKELSTVLTNQIAAGEVIERPSSVVKELLENAIDANSSRIEIQIEEAGLRKIKIIDNGDGMVHDDAVLSIKRHTTSKLYSPEQLFRIRTLGFRGEALASITAISKTTIETSTGEDVGTKLTVKGGVIEADEVVPPIKGTTITVESIFYNTPARLKYVKTLQTEMAHISDIVSKLSLSHPDIAFILKHDGNELLRTSGTGDLRQAIAGNLGTTNARKMLSFKGEDNDFVVTGYTSLPELTRSNRNYIFIFINGRSIKNYAINKAIVAGYGSTLMVGRFPITVINIEMDYLLVDVNVHPTKQEVRISKEYDLAKLITQAISQSIQSVQRIPVYGAGQKAPTFKRKPDDYQKPTIIQPQLNLSANQLPSDLLGEGDGQLKSDATFPTQAQIEAKGQQPSFDKGIGYPAGIKNPTHTPTPTAIGYPNGVSNLTGATNPNGVSNPTGVANPNGVVNQSGAFNQSGVSNPNGIANYQKGANKPFGQQHRTNNVYPNQTDTPSYNQYGKPTETARTIWNENLTENFNQTEQQLANHVAESTIDLTKAHSNEETPFARDTSHTNCQCSRMKGSDYLQLAAKLEIDDAPLEYGFPELEYFGTMHGTYLFAQNENGLYMIDQHAAQERIKYEQLKVAIGQVSRHLQPLLVPFVLEFSKKEYLYLVEKHELLEEMGIFLEPFGANSFQIQAHPSWIKKGEELKTIEEIIEFVLKDEKATVAIIRRATAIMMSCKGSIKANHRISELEARQLLVDLAKCHNPYNCPHGRPVMVHFSNKDMERLFKRIQDPHQSPINW</sequence>
<dbReference type="InterPro" id="IPR037198">
    <property type="entry name" value="MutL_C_sf"/>
</dbReference>
<dbReference type="GO" id="GO:0030983">
    <property type="term" value="F:mismatched DNA binding"/>
    <property type="evidence" value="ECO:0007669"/>
    <property type="project" value="InterPro"/>
</dbReference>
<reference evidence="8 9" key="1">
    <citation type="submission" date="2016-10" db="EMBL/GenBank/DDBJ databases">
        <authorList>
            <person name="de Groot N.N."/>
        </authorList>
    </citation>
    <scope>NUCLEOTIDE SEQUENCE [LARGE SCALE GENOMIC DNA]</scope>
    <source>
        <strain evidence="8 9">DSM 15827</strain>
    </source>
</reference>
<dbReference type="GO" id="GO:0006298">
    <property type="term" value="P:mismatch repair"/>
    <property type="evidence" value="ECO:0007669"/>
    <property type="project" value="UniProtKB-UniRule"/>
</dbReference>
<dbReference type="AlphaFoldDB" id="A0A1H9K6T9"/>
<feature type="compositionally biased region" description="Polar residues" evidence="5">
    <location>
        <begin position="427"/>
        <end position="449"/>
    </location>
</feature>
<dbReference type="InterPro" id="IPR036890">
    <property type="entry name" value="HATPase_C_sf"/>
</dbReference>
<dbReference type="Gene3D" id="3.30.230.10">
    <property type="match status" value="1"/>
</dbReference>
<dbReference type="GO" id="GO:0016887">
    <property type="term" value="F:ATP hydrolysis activity"/>
    <property type="evidence" value="ECO:0007669"/>
    <property type="project" value="InterPro"/>
</dbReference>
<dbReference type="Pfam" id="PF13589">
    <property type="entry name" value="HATPase_c_3"/>
    <property type="match status" value="1"/>
</dbReference>
<evidence type="ECO:0000313" key="8">
    <source>
        <dbReference type="EMBL" id="SEQ94926.1"/>
    </source>
</evidence>
<dbReference type="Pfam" id="PF01119">
    <property type="entry name" value="DNA_mis_repair"/>
    <property type="match status" value="1"/>
</dbReference>
<feature type="region of interest" description="Disordered" evidence="5">
    <location>
        <begin position="425"/>
        <end position="449"/>
    </location>
</feature>
<dbReference type="HAMAP" id="MF_00149">
    <property type="entry name" value="DNA_mis_repair"/>
    <property type="match status" value="1"/>
</dbReference>
<keyword evidence="3 4" id="KW-0234">DNA repair</keyword>
<gene>
    <name evidence="4" type="primary">mutL</name>
    <name evidence="8" type="ORF">SAMN05421767_11210</name>
</gene>
<dbReference type="CDD" id="cd16926">
    <property type="entry name" value="HATPase_MutL-MLH-PMS-like"/>
    <property type="match status" value="1"/>
</dbReference>
<dbReference type="InterPro" id="IPR002099">
    <property type="entry name" value="MutL/Mlh/PMS"/>
</dbReference>
<dbReference type="SMART" id="SM01340">
    <property type="entry name" value="DNA_mis_repair"/>
    <property type="match status" value="1"/>
</dbReference>
<accession>A0A1H9K6T9</accession>
<dbReference type="PANTHER" id="PTHR10073:SF12">
    <property type="entry name" value="DNA MISMATCH REPAIR PROTEIN MLH1"/>
    <property type="match status" value="1"/>
</dbReference>
<dbReference type="InterPro" id="IPR020667">
    <property type="entry name" value="DNA_mismatch_repair_MutL"/>
</dbReference>
<dbReference type="PROSITE" id="PS00058">
    <property type="entry name" value="DNA_MISMATCH_REPAIR_1"/>
    <property type="match status" value="1"/>
</dbReference>
<dbReference type="InterPro" id="IPR020568">
    <property type="entry name" value="Ribosomal_Su5_D2-typ_SF"/>
</dbReference>
<keyword evidence="2 4" id="KW-0227">DNA damage</keyword>
<dbReference type="RefSeq" id="WP_245711126.1">
    <property type="nucleotide sequence ID" value="NZ_FOGF01000012.1"/>
</dbReference>
<comment type="function">
    <text evidence="4">This protein is involved in the repair of mismatches in DNA. It is required for dam-dependent methyl-directed DNA mismatch repair. May act as a 'molecular matchmaker', a protein that promotes the formation of a stable complex between two or more DNA-binding proteins in an ATP-dependent manner without itself being part of a final effector complex.</text>
</comment>
<evidence type="ECO:0000256" key="1">
    <source>
        <dbReference type="ARBA" id="ARBA00006082"/>
    </source>
</evidence>
<dbReference type="InterPro" id="IPR014790">
    <property type="entry name" value="MutL_C"/>
</dbReference>
<dbReference type="SUPFAM" id="SSF54211">
    <property type="entry name" value="Ribosomal protein S5 domain 2-like"/>
    <property type="match status" value="1"/>
</dbReference>
<evidence type="ECO:0000313" key="9">
    <source>
        <dbReference type="Proteomes" id="UP000198556"/>
    </source>
</evidence>
<dbReference type="FunFam" id="3.30.565.10:FF:000003">
    <property type="entry name" value="DNA mismatch repair endonuclease MutL"/>
    <property type="match status" value="1"/>
</dbReference>
<evidence type="ECO:0000259" key="6">
    <source>
        <dbReference type="SMART" id="SM00853"/>
    </source>
</evidence>
<dbReference type="InterPro" id="IPR042121">
    <property type="entry name" value="MutL_C_regsub"/>
</dbReference>
<dbReference type="Pfam" id="PF08676">
    <property type="entry name" value="MutL_C"/>
    <property type="match status" value="1"/>
</dbReference>
<feature type="domain" description="MutL C-terminal dimerisation" evidence="6">
    <location>
        <begin position="593"/>
        <end position="735"/>
    </location>
</feature>
<feature type="domain" description="DNA mismatch repair protein S5" evidence="7">
    <location>
        <begin position="208"/>
        <end position="326"/>
    </location>
</feature>
<dbReference type="Proteomes" id="UP000198556">
    <property type="component" value="Unassembled WGS sequence"/>
</dbReference>
<dbReference type="GO" id="GO:0140664">
    <property type="term" value="F:ATP-dependent DNA damage sensor activity"/>
    <property type="evidence" value="ECO:0007669"/>
    <property type="project" value="InterPro"/>
</dbReference>
<dbReference type="InterPro" id="IPR013507">
    <property type="entry name" value="DNA_mismatch_S5_2-like"/>
</dbReference>
<dbReference type="SUPFAM" id="SSF118116">
    <property type="entry name" value="DNA mismatch repair protein MutL"/>
    <property type="match status" value="1"/>
</dbReference>
<evidence type="ECO:0000256" key="2">
    <source>
        <dbReference type="ARBA" id="ARBA00022763"/>
    </source>
</evidence>
<name>A0A1H9K6T9_9LACT</name>
<dbReference type="Gene3D" id="3.30.1370.100">
    <property type="entry name" value="MutL, C-terminal domain, regulatory subdomain"/>
    <property type="match status" value="1"/>
</dbReference>
<dbReference type="GO" id="GO:0005524">
    <property type="term" value="F:ATP binding"/>
    <property type="evidence" value="ECO:0007669"/>
    <property type="project" value="InterPro"/>
</dbReference>
<dbReference type="CDD" id="cd00782">
    <property type="entry name" value="MutL_Trans"/>
    <property type="match status" value="1"/>
</dbReference>
<dbReference type="SUPFAM" id="SSF55874">
    <property type="entry name" value="ATPase domain of HSP90 chaperone/DNA topoisomerase II/histidine kinase"/>
    <property type="match status" value="1"/>
</dbReference>
<dbReference type="InterPro" id="IPR038973">
    <property type="entry name" value="MutL/Mlh/Pms-like"/>
</dbReference>
<evidence type="ECO:0000256" key="4">
    <source>
        <dbReference type="HAMAP-Rule" id="MF_00149"/>
    </source>
</evidence>